<evidence type="ECO:0000256" key="3">
    <source>
        <dbReference type="ARBA" id="ARBA00023315"/>
    </source>
</evidence>
<comment type="caution">
    <text evidence="4">The sequence shown here is derived from an EMBL/GenBank/DDBJ whole genome shotgun (WGS) entry which is preliminary data.</text>
</comment>
<dbReference type="HAMAP" id="MF_00727">
    <property type="entry name" value="Tgl"/>
    <property type="match status" value="1"/>
</dbReference>
<dbReference type="RefSeq" id="WP_095303184.1">
    <property type="nucleotide sequence ID" value="NZ_CADEPK010000077.1"/>
</dbReference>
<dbReference type="GO" id="GO:0003810">
    <property type="term" value="F:protein-glutamine gamma-glutamyltransferase activity"/>
    <property type="evidence" value="ECO:0007669"/>
    <property type="project" value="UniProtKB-EC"/>
</dbReference>
<dbReference type="Proteomes" id="UP001232245">
    <property type="component" value="Unassembled WGS sequence"/>
</dbReference>
<keyword evidence="5" id="KW-1185">Reference proteome</keyword>
<evidence type="ECO:0000313" key="5">
    <source>
        <dbReference type="Proteomes" id="UP001232245"/>
    </source>
</evidence>
<keyword evidence="1 4" id="KW-0808">Transferase</keyword>
<keyword evidence="2" id="KW-0749">Sporulation</keyword>
<reference evidence="4 5" key="1">
    <citation type="submission" date="2023-07" db="EMBL/GenBank/DDBJ databases">
        <title>Genomic Encyclopedia of Type Strains, Phase IV (KMG-IV): sequencing the most valuable type-strain genomes for metagenomic binning, comparative biology and taxonomic classification.</title>
        <authorList>
            <person name="Goeker M."/>
        </authorList>
    </citation>
    <scope>NUCLEOTIDE SEQUENCE [LARGE SCALE GENOMIC DNA]</scope>
    <source>
        <strain evidence="4 5">DSM 17723</strain>
    </source>
</reference>
<dbReference type="NCBIfam" id="NF002869">
    <property type="entry name" value="PRK03187.1"/>
    <property type="match status" value="1"/>
</dbReference>
<dbReference type="EMBL" id="JAUSTZ010000003">
    <property type="protein sequence ID" value="MDQ0225578.1"/>
    <property type="molecule type" value="Genomic_DNA"/>
</dbReference>
<evidence type="ECO:0000256" key="1">
    <source>
        <dbReference type="ARBA" id="ARBA00022679"/>
    </source>
</evidence>
<keyword evidence="3 4" id="KW-0012">Acyltransferase</keyword>
<sequence length="273" mass="31302">MIFIGNTAAYALQLKTPSNTAVENEMINRMANYQTTYSFYNLEHFHFTLKLRSAIIQAAKELLASKAEFTVFEDSKCNARYWILTRTGGFQLRNGVQPSNAIHDIFVNGKQYGFECATAIVIIFYKAVLQVFGNSLFNRLYQGIYLRDWRSDEDLPIVTTRGNDYLPGDCVYFNNPEFDPNKSYWRGENAIDLGNGTFYGHGVGIKTSEEMIEALNKRRKPYATQSAYLLSQVTRLDDRYLFQFSPRSIEEPLPRFLAANEIVGKIGQVTFYL</sequence>
<proteinExistence type="inferred from homology"/>
<organism evidence="4 5">
    <name type="scientific">Metabacillus niabensis</name>
    <dbReference type="NCBI Taxonomy" id="324854"/>
    <lineage>
        <taxon>Bacteria</taxon>
        <taxon>Bacillati</taxon>
        <taxon>Bacillota</taxon>
        <taxon>Bacilli</taxon>
        <taxon>Bacillales</taxon>
        <taxon>Bacillaceae</taxon>
        <taxon>Metabacillus</taxon>
    </lineage>
</organism>
<evidence type="ECO:0000313" key="4">
    <source>
        <dbReference type="EMBL" id="MDQ0225578.1"/>
    </source>
</evidence>
<dbReference type="EC" id="2.3.2.13" evidence="4"/>
<protein>
    <submittedName>
        <fullName evidence="4">Protein-glutamine gamma-glutamyltransferase</fullName>
        <ecNumber evidence="4">2.3.2.13</ecNumber>
    </submittedName>
</protein>
<accession>A0ABT9Z002</accession>
<name>A0ABT9Z002_9BACI</name>
<gene>
    <name evidence="4" type="ORF">J2S02_001922</name>
</gene>
<evidence type="ECO:0000256" key="2">
    <source>
        <dbReference type="ARBA" id="ARBA00022969"/>
    </source>
</evidence>
<dbReference type="Pfam" id="PF20085">
    <property type="entry name" value="TGL"/>
    <property type="match status" value="1"/>
</dbReference>
<dbReference type="InterPro" id="IPR020916">
    <property type="entry name" value="Gln_gamma-glutamylTfrase_bac"/>
</dbReference>